<evidence type="ECO:0000256" key="2">
    <source>
        <dbReference type="SAM" id="Phobius"/>
    </source>
</evidence>
<dbReference type="NCBIfam" id="NF047526">
    <property type="entry name" value="LIC_10421_fam"/>
    <property type="match status" value="1"/>
</dbReference>
<gene>
    <name evidence="3" type="ORF">LEP1GSC194_1230</name>
</gene>
<keyword evidence="2" id="KW-0472">Membrane</keyword>
<evidence type="ECO:0000313" key="4">
    <source>
        <dbReference type="Proteomes" id="UP000011988"/>
    </source>
</evidence>
<proteinExistence type="predicted"/>
<protein>
    <submittedName>
        <fullName evidence="3">Uncharacterized protein</fullName>
    </submittedName>
</protein>
<sequence length="164" mass="18657">MSLLERLGLSNANPRSVERKVLEKGIGYEILFLKKEVGMKVSYSGDGLFFRKVVFVFILVLVCGVFSPIFSVSEEEEERLLEKALVESAVTPGQKQAIANYLKATAFAKRARAGELRELAKLSRGEKFLQARVRKEKLFKMADSLERQANRHETTLKEFQIESR</sequence>
<accession>M6CSN1</accession>
<keyword evidence="2" id="KW-1133">Transmembrane helix</keyword>
<reference evidence="3 4" key="1">
    <citation type="submission" date="2013-01" db="EMBL/GenBank/DDBJ databases">
        <authorList>
            <person name="Harkins D.M."/>
            <person name="Durkin A.S."/>
            <person name="Brinkac L.M."/>
            <person name="Haft D.H."/>
            <person name="Selengut J.D."/>
            <person name="Sanka R."/>
            <person name="DePew J."/>
            <person name="Purushe J."/>
            <person name="Galloway R.L."/>
            <person name="Vinetz J.M."/>
            <person name="Sutton G.G."/>
            <person name="Nierman W.C."/>
            <person name="Fouts D.E."/>
        </authorList>
    </citation>
    <scope>NUCLEOTIDE SEQUENCE [LARGE SCALE GENOMIC DNA]</scope>
    <source>
        <strain evidence="3 4">79601</strain>
    </source>
</reference>
<name>M6CSN1_9LEPT</name>
<keyword evidence="1" id="KW-0175">Coiled coil</keyword>
<comment type="caution">
    <text evidence="3">The sequence shown here is derived from an EMBL/GenBank/DDBJ whole genome shotgun (WGS) entry which is preliminary data.</text>
</comment>
<dbReference type="EMBL" id="ANIK01000065">
    <property type="protein sequence ID" value="EMJ93516.1"/>
    <property type="molecule type" value="Genomic_DNA"/>
</dbReference>
<dbReference type="PATRIC" id="fig|1218565.3.peg.3077"/>
<feature type="coiled-coil region" evidence="1">
    <location>
        <begin position="135"/>
        <end position="162"/>
    </location>
</feature>
<keyword evidence="2" id="KW-0812">Transmembrane</keyword>
<evidence type="ECO:0000313" key="3">
    <source>
        <dbReference type="EMBL" id="EMJ93516.1"/>
    </source>
</evidence>
<dbReference type="NCBIfam" id="NF047569">
    <property type="entry name" value="LIC10421_LIC12816_fam"/>
    <property type="match status" value="1"/>
</dbReference>
<organism evidence="3 4">
    <name type="scientific">Leptospira alstonii serovar Sichuan str. 79601</name>
    <dbReference type="NCBI Taxonomy" id="1218565"/>
    <lineage>
        <taxon>Bacteria</taxon>
        <taxon>Pseudomonadati</taxon>
        <taxon>Spirochaetota</taxon>
        <taxon>Spirochaetia</taxon>
        <taxon>Leptospirales</taxon>
        <taxon>Leptospiraceae</taxon>
        <taxon>Leptospira</taxon>
    </lineage>
</organism>
<dbReference type="Proteomes" id="UP000011988">
    <property type="component" value="Unassembled WGS sequence"/>
</dbReference>
<evidence type="ECO:0000256" key="1">
    <source>
        <dbReference type="SAM" id="Coils"/>
    </source>
</evidence>
<dbReference type="AlphaFoldDB" id="M6CSN1"/>
<feature type="transmembrane region" description="Helical" evidence="2">
    <location>
        <begin position="49"/>
        <end position="70"/>
    </location>
</feature>